<keyword evidence="2" id="KW-1185">Reference proteome</keyword>
<accession>A0A9D4QX92</accession>
<proteinExistence type="predicted"/>
<dbReference type="AlphaFoldDB" id="A0A9D4QX92"/>
<gene>
    <name evidence="1" type="ORF">DPMN_088401</name>
</gene>
<name>A0A9D4QX92_DREPO</name>
<dbReference type="Proteomes" id="UP000828390">
    <property type="component" value="Unassembled WGS sequence"/>
</dbReference>
<comment type="caution">
    <text evidence="1">The sequence shown here is derived from an EMBL/GenBank/DDBJ whole genome shotgun (WGS) entry which is preliminary data.</text>
</comment>
<dbReference type="EMBL" id="JAIWYP010000003">
    <property type="protein sequence ID" value="KAH3846107.1"/>
    <property type="molecule type" value="Genomic_DNA"/>
</dbReference>
<sequence>MVRGVVDRYTSRDRLSVEGAVEGGVVVRDGTGRDGTGGSNGLSAEGAVVEIIFLYLSASPKGFQAVAGSRNGLSAGGRDGLSADGRNGRNGENFMSLGGGVAMSWKEAHVGYGERDRELNSDFFLYDDDKEDDLGGERIRATSSGPDSMLVQMQLLTKFGEDQLEFSGQTDQPTK</sequence>
<reference evidence="1" key="2">
    <citation type="submission" date="2020-11" db="EMBL/GenBank/DDBJ databases">
        <authorList>
            <person name="McCartney M.A."/>
            <person name="Auch B."/>
            <person name="Kono T."/>
            <person name="Mallez S."/>
            <person name="Becker A."/>
            <person name="Gohl D.M."/>
            <person name="Silverstein K.A.T."/>
            <person name="Koren S."/>
            <person name="Bechman K.B."/>
            <person name="Herman A."/>
            <person name="Abrahante J.E."/>
            <person name="Garbe J."/>
        </authorList>
    </citation>
    <scope>NUCLEOTIDE SEQUENCE</scope>
    <source>
        <strain evidence="1">Duluth1</strain>
        <tissue evidence="1">Whole animal</tissue>
    </source>
</reference>
<protein>
    <submittedName>
        <fullName evidence="1">Uncharacterized protein</fullName>
    </submittedName>
</protein>
<reference evidence="1" key="1">
    <citation type="journal article" date="2019" name="bioRxiv">
        <title>The Genome of the Zebra Mussel, Dreissena polymorpha: A Resource for Invasive Species Research.</title>
        <authorList>
            <person name="McCartney M.A."/>
            <person name="Auch B."/>
            <person name="Kono T."/>
            <person name="Mallez S."/>
            <person name="Zhang Y."/>
            <person name="Obille A."/>
            <person name="Becker A."/>
            <person name="Abrahante J.E."/>
            <person name="Garbe J."/>
            <person name="Badalamenti J.P."/>
            <person name="Herman A."/>
            <person name="Mangelson H."/>
            <person name="Liachko I."/>
            <person name="Sullivan S."/>
            <person name="Sone E.D."/>
            <person name="Koren S."/>
            <person name="Silverstein K.A.T."/>
            <person name="Beckman K.B."/>
            <person name="Gohl D.M."/>
        </authorList>
    </citation>
    <scope>NUCLEOTIDE SEQUENCE</scope>
    <source>
        <strain evidence="1">Duluth1</strain>
        <tissue evidence="1">Whole animal</tissue>
    </source>
</reference>
<organism evidence="1 2">
    <name type="scientific">Dreissena polymorpha</name>
    <name type="common">Zebra mussel</name>
    <name type="synonym">Mytilus polymorpha</name>
    <dbReference type="NCBI Taxonomy" id="45954"/>
    <lineage>
        <taxon>Eukaryota</taxon>
        <taxon>Metazoa</taxon>
        <taxon>Spiralia</taxon>
        <taxon>Lophotrochozoa</taxon>
        <taxon>Mollusca</taxon>
        <taxon>Bivalvia</taxon>
        <taxon>Autobranchia</taxon>
        <taxon>Heteroconchia</taxon>
        <taxon>Euheterodonta</taxon>
        <taxon>Imparidentia</taxon>
        <taxon>Neoheterodontei</taxon>
        <taxon>Myida</taxon>
        <taxon>Dreissenoidea</taxon>
        <taxon>Dreissenidae</taxon>
        <taxon>Dreissena</taxon>
    </lineage>
</organism>
<evidence type="ECO:0000313" key="1">
    <source>
        <dbReference type="EMBL" id="KAH3846107.1"/>
    </source>
</evidence>
<evidence type="ECO:0000313" key="2">
    <source>
        <dbReference type="Proteomes" id="UP000828390"/>
    </source>
</evidence>